<dbReference type="AlphaFoldDB" id="A0A518HE30"/>
<geneLocation type="plasmid" evidence="6">
    <name>pelp_1</name>
</geneLocation>
<dbReference type="PRINTS" id="PR00385">
    <property type="entry name" value="P450"/>
</dbReference>
<evidence type="ECO:0000313" key="5">
    <source>
        <dbReference type="EMBL" id="QDV39104.1"/>
    </source>
</evidence>
<dbReference type="EC" id="1.14.13.106" evidence="5"/>
<keyword evidence="3 4" id="KW-0408">Iron</keyword>
<dbReference type="PRINTS" id="PR00463">
    <property type="entry name" value="EP450I"/>
</dbReference>
<evidence type="ECO:0000256" key="1">
    <source>
        <dbReference type="ARBA" id="ARBA00001971"/>
    </source>
</evidence>
<name>A0A518HE30_9BACT</name>
<evidence type="ECO:0000313" key="6">
    <source>
        <dbReference type="Proteomes" id="UP000317835"/>
    </source>
</evidence>
<dbReference type="GO" id="GO:0020037">
    <property type="term" value="F:heme binding"/>
    <property type="evidence" value="ECO:0007669"/>
    <property type="project" value="InterPro"/>
</dbReference>
<evidence type="ECO:0000256" key="3">
    <source>
        <dbReference type="PIRSR" id="PIRSR602401-1"/>
    </source>
</evidence>
<dbReference type="CDD" id="cd11053">
    <property type="entry name" value="CYP110-like"/>
    <property type="match status" value="1"/>
</dbReference>
<dbReference type="Proteomes" id="UP000317835">
    <property type="component" value="Plasmid pElP_1"/>
</dbReference>
<dbReference type="Gene3D" id="1.10.630.10">
    <property type="entry name" value="Cytochrome P450"/>
    <property type="match status" value="1"/>
</dbReference>
<dbReference type="KEGG" id="tpla:ElP_70680"/>
<dbReference type="InterPro" id="IPR036396">
    <property type="entry name" value="Cyt_P450_sf"/>
</dbReference>
<proteinExistence type="inferred from homology"/>
<dbReference type="PANTHER" id="PTHR24305">
    <property type="entry name" value="CYTOCHROME P450"/>
    <property type="match status" value="1"/>
</dbReference>
<protein>
    <submittedName>
        <fullName evidence="5">Epi-isozizaene 5-monooxygenase/(E)-beta-farnesene synthase</fullName>
        <ecNumber evidence="5">1.14.13.106</ecNumber>
    </submittedName>
</protein>
<dbReference type="GO" id="GO:0016705">
    <property type="term" value="F:oxidoreductase activity, acting on paired donors, with incorporation or reduction of molecular oxygen"/>
    <property type="evidence" value="ECO:0007669"/>
    <property type="project" value="InterPro"/>
</dbReference>
<dbReference type="GO" id="GO:0004497">
    <property type="term" value="F:monooxygenase activity"/>
    <property type="evidence" value="ECO:0007669"/>
    <property type="project" value="UniProtKB-KW"/>
</dbReference>
<dbReference type="InterPro" id="IPR050121">
    <property type="entry name" value="Cytochrome_P450_monoxygenase"/>
</dbReference>
<gene>
    <name evidence="5" type="ORF">ElP_70680</name>
</gene>
<keyword evidence="5" id="KW-0614">Plasmid</keyword>
<keyword evidence="3 4" id="KW-0479">Metal-binding</keyword>
<organism evidence="5 6">
    <name type="scientific">Tautonia plasticadhaerens</name>
    <dbReference type="NCBI Taxonomy" id="2527974"/>
    <lineage>
        <taxon>Bacteria</taxon>
        <taxon>Pseudomonadati</taxon>
        <taxon>Planctomycetota</taxon>
        <taxon>Planctomycetia</taxon>
        <taxon>Isosphaerales</taxon>
        <taxon>Isosphaeraceae</taxon>
        <taxon>Tautonia</taxon>
    </lineage>
</organism>
<dbReference type="PROSITE" id="PS00086">
    <property type="entry name" value="CYTOCHROME_P450"/>
    <property type="match status" value="1"/>
</dbReference>
<reference evidence="5 6" key="1">
    <citation type="submission" date="2019-02" db="EMBL/GenBank/DDBJ databases">
        <title>Deep-cultivation of Planctomycetes and their phenomic and genomic characterization uncovers novel biology.</title>
        <authorList>
            <person name="Wiegand S."/>
            <person name="Jogler M."/>
            <person name="Boedeker C."/>
            <person name="Pinto D."/>
            <person name="Vollmers J."/>
            <person name="Rivas-Marin E."/>
            <person name="Kohn T."/>
            <person name="Peeters S.H."/>
            <person name="Heuer A."/>
            <person name="Rast P."/>
            <person name="Oberbeckmann S."/>
            <person name="Bunk B."/>
            <person name="Jeske O."/>
            <person name="Meyerdierks A."/>
            <person name="Storesund J.E."/>
            <person name="Kallscheuer N."/>
            <person name="Luecker S."/>
            <person name="Lage O.M."/>
            <person name="Pohl T."/>
            <person name="Merkel B.J."/>
            <person name="Hornburger P."/>
            <person name="Mueller R.-W."/>
            <person name="Bruemmer F."/>
            <person name="Labrenz M."/>
            <person name="Spormann A.M."/>
            <person name="Op den Camp H."/>
            <person name="Overmann J."/>
            <person name="Amann R."/>
            <person name="Jetten M.S.M."/>
            <person name="Mascher T."/>
            <person name="Medema M.H."/>
            <person name="Devos D.P."/>
            <person name="Kaster A.-K."/>
            <person name="Ovreas L."/>
            <person name="Rohde M."/>
            <person name="Galperin M.Y."/>
            <person name="Jogler C."/>
        </authorList>
    </citation>
    <scope>NUCLEOTIDE SEQUENCE [LARGE SCALE GENOMIC DNA]</scope>
    <source>
        <strain evidence="5 6">ElP</strain>
        <plasmid evidence="6">pelp_1</plasmid>
    </source>
</reference>
<evidence type="ECO:0000256" key="4">
    <source>
        <dbReference type="RuleBase" id="RU000461"/>
    </source>
</evidence>
<dbReference type="SUPFAM" id="SSF48264">
    <property type="entry name" value="Cytochrome P450"/>
    <property type="match status" value="1"/>
</dbReference>
<accession>A0A518HE30</accession>
<dbReference type="GO" id="GO:0005506">
    <property type="term" value="F:iron ion binding"/>
    <property type="evidence" value="ECO:0007669"/>
    <property type="project" value="InterPro"/>
</dbReference>
<keyword evidence="4 5" id="KW-0560">Oxidoreductase</keyword>
<dbReference type="InterPro" id="IPR017972">
    <property type="entry name" value="Cyt_P450_CS"/>
</dbReference>
<dbReference type="Pfam" id="PF00067">
    <property type="entry name" value="p450"/>
    <property type="match status" value="1"/>
</dbReference>
<dbReference type="PANTHER" id="PTHR24305:SF166">
    <property type="entry name" value="CYTOCHROME P450 12A4, MITOCHONDRIAL-RELATED"/>
    <property type="match status" value="1"/>
</dbReference>
<keyword evidence="4 5" id="KW-0503">Monooxygenase</keyword>
<sequence>MPRTLASPSSVPALPPGPTSPTWWQLVRFAGDPLGLLEECHRRFGDAFTLDIAGNGRFVMLSDPEAVREVFRADPDVLHSGEANELFTATVGRHSVLVLDEVPHARQRRVLVPPLKGERMRAFFDAMRLETLEAIRAWPPGSPFPALPEMRRITLRVILRTAMGLAPGPEMDRFERKMERFLSNGRQRYALVMMTVVPIQRLSGSRWVPLFRQLADLDDDLYAFIAARRRGERASGGANVLDDLLAATHEDGSPLADREVRDALITILIAGHDTTALALAWALVDLVPRPEVVDRIGDELRRVTGGGPPGAEQLPALEYLDAAIRESLRHSPVVPFVVRKAVRPFSAGGREYPPGVVLCPCSYLVHRREELYPEPEQFRPERFLGRKYGPHEWFPFGGGNRVCLGMPFALYEMKVLLATLFGRVRLARPAGARSRARRYGLVLGPDDGAQVVVEGSITPP</sequence>
<feature type="binding site" description="axial binding residue" evidence="3">
    <location>
        <position position="403"/>
    </location>
    <ligand>
        <name>heme</name>
        <dbReference type="ChEBI" id="CHEBI:30413"/>
    </ligand>
    <ligandPart>
        <name>Fe</name>
        <dbReference type="ChEBI" id="CHEBI:18248"/>
    </ligandPart>
</feature>
<comment type="cofactor">
    <cofactor evidence="1 3">
        <name>heme</name>
        <dbReference type="ChEBI" id="CHEBI:30413"/>
    </cofactor>
</comment>
<keyword evidence="3 4" id="KW-0349">Heme</keyword>
<comment type="similarity">
    <text evidence="2 4">Belongs to the cytochrome P450 family.</text>
</comment>
<dbReference type="InterPro" id="IPR001128">
    <property type="entry name" value="Cyt_P450"/>
</dbReference>
<dbReference type="RefSeq" id="WP_197447176.1">
    <property type="nucleotide sequence ID" value="NZ_CP036427.1"/>
</dbReference>
<keyword evidence="6" id="KW-1185">Reference proteome</keyword>
<evidence type="ECO:0000256" key="2">
    <source>
        <dbReference type="ARBA" id="ARBA00010617"/>
    </source>
</evidence>
<dbReference type="EMBL" id="CP036427">
    <property type="protein sequence ID" value="QDV39104.1"/>
    <property type="molecule type" value="Genomic_DNA"/>
</dbReference>
<dbReference type="InterPro" id="IPR002401">
    <property type="entry name" value="Cyt_P450_E_grp-I"/>
</dbReference>